<keyword evidence="1 3" id="KW-0238">DNA-binding</keyword>
<feature type="domain" description="HTH cro/C1-type" evidence="2">
    <location>
        <begin position="15"/>
        <end position="69"/>
    </location>
</feature>
<dbReference type="Proteomes" id="UP000248917">
    <property type="component" value="Unassembled WGS sequence"/>
</dbReference>
<dbReference type="CDD" id="cd00093">
    <property type="entry name" value="HTH_XRE"/>
    <property type="match status" value="1"/>
</dbReference>
<dbReference type="SMART" id="SM00530">
    <property type="entry name" value="HTH_XRE"/>
    <property type="match status" value="1"/>
</dbReference>
<protein>
    <submittedName>
        <fullName evidence="3">DNA-binding XRE family transcriptional regulator</fullName>
    </submittedName>
</protein>
<dbReference type="EMBL" id="QKTX01000020">
    <property type="protein sequence ID" value="PZV77561.1"/>
    <property type="molecule type" value="Genomic_DNA"/>
</dbReference>
<dbReference type="GO" id="GO:0003677">
    <property type="term" value="F:DNA binding"/>
    <property type="evidence" value="ECO:0007669"/>
    <property type="project" value="UniProtKB-KW"/>
</dbReference>
<dbReference type="SUPFAM" id="SSF47413">
    <property type="entry name" value="lambda repressor-like DNA-binding domains"/>
    <property type="match status" value="1"/>
</dbReference>
<evidence type="ECO:0000313" key="3">
    <source>
        <dbReference type="EMBL" id="PZV77561.1"/>
    </source>
</evidence>
<dbReference type="Gene3D" id="1.10.260.40">
    <property type="entry name" value="lambda repressor-like DNA-binding domains"/>
    <property type="match status" value="1"/>
</dbReference>
<dbReference type="PANTHER" id="PTHR46558:SF4">
    <property type="entry name" value="DNA-BIDING PHAGE PROTEIN"/>
    <property type="match status" value="1"/>
</dbReference>
<evidence type="ECO:0000256" key="1">
    <source>
        <dbReference type="ARBA" id="ARBA00023125"/>
    </source>
</evidence>
<evidence type="ECO:0000259" key="2">
    <source>
        <dbReference type="PROSITE" id="PS50943"/>
    </source>
</evidence>
<sequence>MEGLEDFRIKLGRKIKTLREEKNLTQGKLGDLIEKDYQAISRLERGLVNPSAYLVLQIANALEVKIEDLFRFE</sequence>
<comment type="caution">
    <text evidence="3">The sequence shown here is derived from an EMBL/GenBank/DDBJ whole genome shotgun (WGS) entry which is preliminary data.</text>
</comment>
<dbReference type="OrthoDB" id="2902336at2"/>
<accession>A0A326RJE7</accession>
<proteinExistence type="predicted"/>
<organism evidence="3 4">
    <name type="scientific">Algoriphagus aquaeductus</name>
    <dbReference type="NCBI Taxonomy" id="475299"/>
    <lineage>
        <taxon>Bacteria</taxon>
        <taxon>Pseudomonadati</taxon>
        <taxon>Bacteroidota</taxon>
        <taxon>Cytophagia</taxon>
        <taxon>Cytophagales</taxon>
        <taxon>Cyclobacteriaceae</taxon>
        <taxon>Algoriphagus</taxon>
    </lineage>
</organism>
<dbReference type="InterPro" id="IPR010982">
    <property type="entry name" value="Lambda_DNA-bd_dom_sf"/>
</dbReference>
<dbReference type="Pfam" id="PF01381">
    <property type="entry name" value="HTH_3"/>
    <property type="match status" value="1"/>
</dbReference>
<dbReference type="InterPro" id="IPR001387">
    <property type="entry name" value="Cro/C1-type_HTH"/>
</dbReference>
<dbReference type="PROSITE" id="PS50943">
    <property type="entry name" value="HTH_CROC1"/>
    <property type="match status" value="1"/>
</dbReference>
<dbReference type="AlphaFoldDB" id="A0A326RJE7"/>
<reference evidence="3 4" key="1">
    <citation type="submission" date="2018-06" db="EMBL/GenBank/DDBJ databases">
        <title>Genomic Encyclopedia of Archaeal and Bacterial Type Strains, Phase II (KMG-II): from individual species to whole genera.</title>
        <authorList>
            <person name="Goeker M."/>
        </authorList>
    </citation>
    <scope>NUCLEOTIDE SEQUENCE [LARGE SCALE GENOMIC DNA]</scope>
    <source>
        <strain evidence="3 4">T4</strain>
    </source>
</reference>
<keyword evidence="4" id="KW-1185">Reference proteome</keyword>
<name>A0A326RJE7_9BACT</name>
<dbReference type="PANTHER" id="PTHR46558">
    <property type="entry name" value="TRACRIPTIONAL REGULATORY PROTEIN-RELATED-RELATED"/>
    <property type="match status" value="1"/>
</dbReference>
<dbReference type="RefSeq" id="WP_111394786.1">
    <property type="nucleotide sequence ID" value="NZ_QKTX01000020.1"/>
</dbReference>
<gene>
    <name evidence="3" type="ORF">CLV31_12029</name>
</gene>
<evidence type="ECO:0000313" key="4">
    <source>
        <dbReference type="Proteomes" id="UP000248917"/>
    </source>
</evidence>